<evidence type="ECO:0000313" key="3">
    <source>
        <dbReference type="Proteomes" id="UP000620596"/>
    </source>
</evidence>
<name>A0A916WK26_9BURK</name>
<dbReference type="PROSITE" id="PS00409">
    <property type="entry name" value="PROKAR_NTER_METHYL"/>
    <property type="match status" value="1"/>
</dbReference>
<protein>
    <submittedName>
        <fullName evidence="2">Type 4 fimbrial biogenesis protein PilE</fullName>
    </submittedName>
</protein>
<dbReference type="NCBIfam" id="TIGR02532">
    <property type="entry name" value="IV_pilin_GFxxxE"/>
    <property type="match status" value="1"/>
</dbReference>
<accession>A0A916WK26</accession>
<dbReference type="RefSeq" id="WP_308421352.1">
    <property type="nucleotide sequence ID" value="NZ_BMIG01000010.1"/>
</dbReference>
<keyword evidence="1" id="KW-0472">Membrane</keyword>
<gene>
    <name evidence="2" type="primary">pilE</name>
    <name evidence="2" type="ORF">GCM10011496_27380</name>
</gene>
<dbReference type="Gene3D" id="3.30.700.10">
    <property type="entry name" value="Glycoprotein, Type 4 Pilin"/>
    <property type="match status" value="1"/>
</dbReference>
<keyword evidence="1" id="KW-0812">Transmembrane</keyword>
<dbReference type="Proteomes" id="UP000620596">
    <property type="component" value="Unassembled WGS sequence"/>
</dbReference>
<keyword evidence="3" id="KW-1185">Reference proteome</keyword>
<organism evidence="2 3">
    <name type="scientific">Polaromonas eurypsychrophila</name>
    <dbReference type="NCBI Taxonomy" id="1614635"/>
    <lineage>
        <taxon>Bacteria</taxon>
        <taxon>Pseudomonadati</taxon>
        <taxon>Pseudomonadota</taxon>
        <taxon>Betaproteobacteria</taxon>
        <taxon>Burkholderiales</taxon>
        <taxon>Comamonadaceae</taxon>
        <taxon>Polaromonas</taxon>
    </lineage>
</organism>
<dbReference type="Pfam" id="PF16732">
    <property type="entry name" value="ComP_DUS"/>
    <property type="match status" value="1"/>
</dbReference>
<sequence length="153" mass="16602">MMQRDQLRRFGPRKNSGFTLIELMIVVAIIGILAAVALPSYTEYVRRGDRAAARAALLEAQQFMERYYAANSRYTTTDAGTISPTLPATLQAVPVNSPKYDLVLGAPAVNSYTLTATPRIADTKCGNLTLTNTGVKGKSTTGQTAQDIQACWR</sequence>
<dbReference type="GO" id="GO:0043683">
    <property type="term" value="P:type IV pilus assembly"/>
    <property type="evidence" value="ECO:0007669"/>
    <property type="project" value="InterPro"/>
</dbReference>
<reference evidence="2" key="2">
    <citation type="submission" date="2020-09" db="EMBL/GenBank/DDBJ databases">
        <authorList>
            <person name="Sun Q."/>
            <person name="Zhou Y."/>
        </authorList>
    </citation>
    <scope>NUCLEOTIDE SEQUENCE</scope>
    <source>
        <strain evidence="2">CGMCC 1.15322</strain>
    </source>
</reference>
<dbReference type="SUPFAM" id="SSF54523">
    <property type="entry name" value="Pili subunits"/>
    <property type="match status" value="1"/>
</dbReference>
<dbReference type="Pfam" id="PF07963">
    <property type="entry name" value="N_methyl"/>
    <property type="match status" value="1"/>
</dbReference>
<dbReference type="InterPro" id="IPR045584">
    <property type="entry name" value="Pilin-like"/>
</dbReference>
<comment type="caution">
    <text evidence="2">The sequence shown here is derived from an EMBL/GenBank/DDBJ whole genome shotgun (WGS) entry which is preliminary data.</text>
</comment>
<evidence type="ECO:0000256" key="1">
    <source>
        <dbReference type="SAM" id="Phobius"/>
    </source>
</evidence>
<proteinExistence type="predicted"/>
<keyword evidence="1" id="KW-1133">Transmembrane helix</keyword>
<dbReference type="InterPro" id="IPR031982">
    <property type="entry name" value="PilE-like"/>
</dbReference>
<evidence type="ECO:0000313" key="2">
    <source>
        <dbReference type="EMBL" id="GGB04961.1"/>
    </source>
</evidence>
<dbReference type="PANTHER" id="PTHR30093">
    <property type="entry name" value="GENERAL SECRETION PATHWAY PROTEIN G"/>
    <property type="match status" value="1"/>
</dbReference>
<dbReference type="AlphaFoldDB" id="A0A916WK26"/>
<dbReference type="InterPro" id="IPR012902">
    <property type="entry name" value="N_methyl_site"/>
</dbReference>
<feature type="transmembrane region" description="Helical" evidence="1">
    <location>
        <begin position="20"/>
        <end position="41"/>
    </location>
</feature>
<dbReference type="PANTHER" id="PTHR30093:SF47">
    <property type="entry name" value="TYPE IV PILUS NON-CORE MINOR PILIN PILE"/>
    <property type="match status" value="1"/>
</dbReference>
<reference evidence="2" key="1">
    <citation type="journal article" date="2014" name="Int. J. Syst. Evol. Microbiol.">
        <title>Complete genome sequence of Corynebacterium casei LMG S-19264T (=DSM 44701T), isolated from a smear-ripened cheese.</title>
        <authorList>
            <consortium name="US DOE Joint Genome Institute (JGI-PGF)"/>
            <person name="Walter F."/>
            <person name="Albersmeier A."/>
            <person name="Kalinowski J."/>
            <person name="Ruckert C."/>
        </authorList>
    </citation>
    <scope>NUCLEOTIDE SEQUENCE</scope>
    <source>
        <strain evidence="2">CGMCC 1.15322</strain>
    </source>
</reference>
<dbReference type="EMBL" id="BMIG01000010">
    <property type="protein sequence ID" value="GGB04961.1"/>
    <property type="molecule type" value="Genomic_DNA"/>
</dbReference>